<keyword evidence="3" id="KW-1185">Reference proteome</keyword>
<evidence type="ECO:0000256" key="1">
    <source>
        <dbReference type="SAM" id="MobiDB-lite"/>
    </source>
</evidence>
<reference evidence="2 3" key="1">
    <citation type="submission" date="2022-05" db="EMBL/GenBank/DDBJ databases">
        <authorList>
            <consortium name="Genoscope - CEA"/>
            <person name="William W."/>
        </authorList>
    </citation>
    <scope>NUCLEOTIDE SEQUENCE [LARGE SCALE GENOMIC DNA]</scope>
</reference>
<dbReference type="EMBL" id="CALNXK010000132">
    <property type="protein sequence ID" value="CAH3165281.1"/>
    <property type="molecule type" value="Genomic_DNA"/>
</dbReference>
<feature type="region of interest" description="Disordered" evidence="1">
    <location>
        <begin position="42"/>
        <end position="82"/>
    </location>
</feature>
<evidence type="ECO:0000313" key="3">
    <source>
        <dbReference type="Proteomes" id="UP001159405"/>
    </source>
</evidence>
<dbReference type="Proteomes" id="UP001159405">
    <property type="component" value="Unassembled WGS sequence"/>
</dbReference>
<gene>
    <name evidence="2" type="ORF">PLOB_00007079</name>
</gene>
<feature type="compositionally biased region" description="Basic and acidic residues" evidence="1">
    <location>
        <begin position="73"/>
        <end position="82"/>
    </location>
</feature>
<comment type="caution">
    <text evidence="2">The sequence shown here is derived from an EMBL/GenBank/DDBJ whole genome shotgun (WGS) entry which is preliminary data.</text>
</comment>
<evidence type="ECO:0000313" key="2">
    <source>
        <dbReference type="EMBL" id="CAH3165281.1"/>
    </source>
</evidence>
<sequence>MRSKRSKTEERKVLKKELVVLFIWHKFIQPLVDRWYGKPKLESGKQDGLQKSNEKGTLANGEVKTEVSPAKEVAVDGHTKSE</sequence>
<accession>A0ABN8QM14</accession>
<proteinExistence type="predicted"/>
<name>A0ABN8QM14_9CNID</name>
<protein>
    <submittedName>
        <fullName evidence="2">Uncharacterized protein</fullName>
    </submittedName>
</protein>
<organism evidence="2 3">
    <name type="scientific">Porites lobata</name>
    <dbReference type="NCBI Taxonomy" id="104759"/>
    <lineage>
        <taxon>Eukaryota</taxon>
        <taxon>Metazoa</taxon>
        <taxon>Cnidaria</taxon>
        <taxon>Anthozoa</taxon>
        <taxon>Hexacorallia</taxon>
        <taxon>Scleractinia</taxon>
        <taxon>Fungiina</taxon>
        <taxon>Poritidae</taxon>
        <taxon>Porites</taxon>
    </lineage>
</organism>